<organism evidence="4 5">
    <name type="scientific">Fusarium venenatum</name>
    <dbReference type="NCBI Taxonomy" id="56646"/>
    <lineage>
        <taxon>Eukaryota</taxon>
        <taxon>Fungi</taxon>
        <taxon>Dikarya</taxon>
        <taxon>Ascomycota</taxon>
        <taxon>Pezizomycotina</taxon>
        <taxon>Sordariomycetes</taxon>
        <taxon>Hypocreomycetidae</taxon>
        <taxon>Hypocreales</taxon>
        <taxon>Nectriaceae</taxon>
        <taxon>Fusarium</taxon>
    </lineage>
</organism>
<dbReference type="Pfam" id="PF13598">
    <property type="entry name" value="DUF4139"/>
    <property type="match status" value="1"/>
</dbReference>
<proteinExistence type="predicted"/>
<accession>A0A2L2T0H9</accession>
<feature type="compositionally biased region" description="Acidic residues" evidence="1">
    <location>
        <begin position="96"/>
        <end position="114"/>
    </location>
</feature>
<feature type="compositionally biased region" description="Basic and acidic residues" evidence="1">
    <location>
        <begin position="235"/>
        <end position="250"/>
    </location>
</feature>
<evidence type="ECO:0000256" key="1">
    <source>
        <dbReference type="SAM" id="MobiDB-lite"/>
    </source>
</evidence>
<feature type="domain" description="DUF4140" evidence="3">
    <location>
        <begin position="28"/>
        <end position="154"/>
    </location>
</feature>
<dbReference type="STRING" id="56646.A0A2L2T0H9"/>
<dbReference type="NCBIfam" id="TIGR02231">
    <property type="entry name" value="mucoidy inhibitor MuiA family protein"/>
    <property type="match status" value="1"/>
</dbReference>
<dbReference type="Pfam" id="PF13600">
    <property type="entry name" value="DUF4140"/>
    <property type="match status" value="1"/>
</dbReference>
<dbReference type="PANTHER" id="PTHR31005">
    <property type="entry name" value="DUF4139 DOMAIN-CONTAINING PROTEIN"/>
    <property type="match status" value="1"/>
</dbReference>
<dbReference type="AlphaFoldDB" id="A0A2L2T0H9"/>
<feature type="region of interest" description="Disordered" evidence="1">
    <location>
        <begin position="96"/>
        <end position="118"/>
    </location>
</feature>
<sequence length="816" mass="91961">MNDLPSAFAADVGHNVEYKIRDLGTRSVTLFPTQAQVTREIKNVPLKPGINEISIVGLSPTIDKHSVMVEGSGAATITGISVEFLPNREIFDEVYPDSDEDESESEDGKDDDQLPDVSQDQTLLGVKMKLIELRDEQQRAREIVGNADNRIKILDVYSHSLEKKEGINISEMLEVYRTEHMKAFKERLIGVQQEREVTEAINNAIKEQLRLTKLAEKARAKESKTKSKIQKAVKKKQEQRMKRLEEQRKEKKRIREERARCWPQCCYTVHIQLEVNSSYTPASSRRESVSSEIELVQRPRSKTIDIEQTSSCDLVLSYVTDSAFWTPSYNMQLSTVTSTGVLCFDASIHNTTSETWENCKITLSTSQATSSSLDESNPILAPWRIKLGKRGSASSSSGVLESSAERMQQTSWRNKNMVTRPPKDHFKREMFGLTPDLGGHALSDYQMQLMLLEQQNQKRMMMARQENSSLPPAPWEQLRAQQQAMQQQQMQRQQQAMQQKQRATQQQLHQVRQQQVQPMPSSQGISPPSGVQTQQPQEMQQFMQFQGDGLHDFDFDAFLFDEDPKKPEPQPSLEFQDSLVEETGFTTTFDLPGLKTLVPKFTVSKQRVARLHFSNVFFSHTVVAKYHPAAYLKAKLENSSKLTLLHGPASLTLDGSFMGQTKVPRCSPGEKFTLSLGVDSSIRIVYPKPDVRRSTSGMFNKEDSSVYVRTVTVHNTRVTAGKRVNVLVLDQIPVSQDDHLRVEMSSPRGLTVEGPSQPAGAPGRDSVEDKDWGKATASLRKYGQVSWDVALNPGKSVKLRLEYSVSMPSGDAANEC</sequence>
<feature type="region of interest" description="Disordered" evidence="1">
    <location>
        <begin position="220"/>
        <end position="250"/>
    </location>
</feature>
<evidence type="ECO:0000259" key="3">
    <source>
        <dbReference type="Pfam" id="PF13600"/>
    </source>
</evidence>
<keyword evidence="5" id="KW-1185">Reference proteome</keyword>
<evidence type="ECO:0000313" key="5">
    <source>
        <dbReference type="Proteomes" id="UP000245910"/>
    </source>
</evidence>
<dbReference type="InterPro" id="IPR037291">
    <property type="entry name" value="DUF4139"/>
</dbReference>
<dbReference type="InterPro" id="IPR011935">
    <property type="entry name" value="CHP02231"/>
</dbReference>
<feature type="region of interest" description="Disordered" evidence="1">
    <location>
        <begin position="476"/>
        <end position="536"/>
    </location>
</feature>
<dbReference type="PANTHER" id="PTHR31005:SF8">
    <property type="entry name" value="DUF4139 DOMAIN-CONTAINING PROTEIN"/>
    <property type="match status" value="1"/>
</dbReference>
<dbReference type="InterPro" id="IPR025554">
    <property type="entry name" value="DUF4140"/>
</dbReference>
<evidence type="ECO:0000313" key="4">
    <source>
        <dbReference type="EMBL" id="CEI62829.1"/>
    </source>
</evidence>
<reference evidence="5" key="1">
    <citation type="submission" date="2014-10" db="EMBL/GenBank/DDBJ databases">
        <authorList>
            <person name="King R."/>
        </authorList>
    </citation>
    <scope>NUCLEOTIDE SEQUENCE [LARGE SCALE GENOMIC DNA]</scope>
    <source>
        <strain evidence="5">A3/5</strain>
    </source>
</reference>
<protein>
    <recommendedName>
        <fullName evidence="6">DUF4139 domain-containing protein</fullName>
    </recommendedName>
</protein>
<dbReference type="EMBL" id="LN649230">
    <property type="protein sequence ID" value="CEI62829.1"/>
    <property type="molecule type" value="Genomic_DNA"/>
</dbReference>
<dbReference type="OrthoDB" id="10068793at2759"/>
<evidence type="ECO:0008006" key="6">
    <source>
        <dbReference type="Google" id="ProtNLM"/>
    </source>
</evidence>
<dbReference type="Proteomes" id="UP000245910">
    <property type="component" value="Chromosome II"/>
</dbReference>
<feature type="compositionally biased region" description="Low complexity" evidence="1">
    <location>
        <begin position="477"/>
        <end position="523"/>
    </location>
</feature>
<name>A0A2L2T0H9_9HYPO</name>
<evidence type="ECO:0000259" key="2">
    <source>
        <dbReference type="Pfam" id="PF13598"/>
    </source>
</evidence>
<feature type="domain" description="DUF4139" evidence="2">
    <location>
        <begin position="315"/>
        <end position="808"/>
    </location>
</feature>
<feature type="region of interest" description="Disordered" evidence="1">
    <location>
        <begin position="746"/>
        <end position="771"/>
    </location>
</feature>